<name>A0A3B1A2R4_9ZZZZ</name>
<reference evidence="2" key="1">
    <citation type="submission" date="2018-06" db="EMBL/GenBank/DDBJ databases">
        <authorList>
            <person name="Zhirakovskaya E."/>
        </authorList>
    </citation>
    <scope>NUCLEOTIDE SEQUENCE</scope>
</reference>
<protein>
    <submittedName>
        <fullName evidence="2">Uncharacterized protein</fullName>
    </submittedName>
</protein>
<dbReference type="SUPFAM" id="SSF55486">
    <property type="entry name" value="Metalloproteases ('zincins'), catalytic domain"/>
    <property type="match status" value="1"/>
</dbReference>
<feature type="region of interest" description="Disordered" evidence="1">
    <location>
        <begin position="731"/>
        <end position="752"/>
    </location>
</feature>
<organism evidence="2">
    <name type="scientific">hydrothermal vent metagenome</name>
    <dbReference type="NCBI Taxonomy" id="652676"/>
    <lineage>
        <taxon>unclassified sequences</taxon>
        <taxon>metagenomes</taxon>
        <taxon>ecological metagenomes</taxon>
    </lineage>
</organism>
<gene>
    <name evidence="2" type="ORF">MNBD_GAMMA23-1656</name>
</gene>
<accession>A0A3B1A2R4</accession>
<evidence type="ECO:0000256" key="1">
    <source>
        <dbReference type="SAM" id="MobiDB-lite"/>
    </source>
</evidence>
<proteinExistence type="predicted"/>
<dbReference type="AlphaFoldDB" id="A0A3B1A2R4"/>
<evidence type="ECO:0000313" key="2">
    <source>
        <dbReference type="EMBL" id="VAW95850.1"/>
    </source>
</evidence>
<feature type="region of interest" description="Disordered" evidence="1">
    <location>
        <begin position="1"/>
        <end position="23"/>
    </location>
</feature>
<feature type="compositionally biased region" description="Acidic residues" evidence="1">
    <location>
        <begin position="14"/>
        <end position="23"/>
    </location>
</feature>
<feature type="compositionally biased region" description="Basic residues" evidence="1">
    <location>
        <begin position="743"/>
        <end position="752"/>
    </location>
</feature>
<sequence>MSRDFINNDVDPSQTDDEFEENEMSAEAAAFHQPFPVYPKKLAVSGLYKATNKRLPLPIKSKFSEQSSDEFENEIGFFPGKKLPLRRTKEELRLDVDGHYPQMQASGMIRINVFTTVHWIARLKSTGNSNTWKGNVWFKDGPANAMRHTRVLIKVKRSWYSNQRQLIATFSGGGAPTRVRHFKFNSAHFHPAEFEYDRVSDVPAADATTAINTCDHPNRPATIACENLSLETVYRRAGFNVSKSGNDSPIPIDDAGGNATWSDAEMHDAMQAYWSRFSNKAQWSMWVMFARLHDSGTGLGGIMFDDIGPNHRQGTAIFTDSFIAQAPVGEANPAAWVERMRFWTAAHEMGHGFNLAHSWQKSLGTPWLPTLADEPEARSFMNYPFNVSGGENSFFSDFENRFSDSELLFMRHAPTKFVQMGNADWFEDHGFEQAIQGQPSPFRLELRTNKASTVFEFLEMVNLELKLTNISGQTRLLEAATLKEYQNMAIIIKRDGMPARQWLPYASYVRDSQKAAIDHGQSIYDSLLLSAGKNGWDIAEPGGYTVQAMMTINDEVVVSNSLKLRVATPKTHGEEICAQDLFAKEVGQVLTYGGSQFLESANNALEEVIVRLPESNAARHAQIALALPKLRNFKSLNITADAPDLFTALEKKQASIHSVSTDSSVNKVLDKLLVKEGDAAAETLGHICYKKHMDTFSQYLAQQESASSAEKIQQACQKTLMARDVPEWVFANDAHRSGSPLKKGSKKKAEKA</sequence>
<dbReference type="EMBL" id="UOFT01000049">
    <property type="protein sequence ID" value="VAW95850.1"/>
    <property type="molecule type" value="Genomic_DNA"/>
</dbReference>